<organism evidence="1 2">
    <name type="scientific">Caerostris darwini</name>
    <dbReference type="NCBI Taxonomy" id="1538125"/>
    <lineage>
        <taxon>Eukaryota</taxon>
        <taxon>Metazoa</taxon>
        <taxon>Ecdysozoa</taxon>
        <taxon>Arthropoda</taxon>
        <taxon>Chelicerata</taxon>
        <taxon>Arachnida</taxon>
        <taxon>Araneae</taxon>
        <taxon>Araneomorphae</taxon>
        <taxon>Entelegynae</taxon>
        <taxon>Araneoidea</taxon>
        <taxon>Araneidae</taxon>
        <taxon>Caerostris</taxon>
    </lineage>
</organism>
<gene>
    <name evidence="1" type="ORF">CDAR_126011</name>
</gene>
<sequence>MELMLYKIYTETRTTFVPRPIIPGIIPKTFQSIDQLYPKFAVVPFNIFHVMPPPTFVCFHVNVSPPFSPFPPPAGYSNEVFFNPMKNRWPGNQP</sequence>
<accession>A0AAV4SD78</accession>
<protein>
    <submittedName>
        <fullName evidence="1">Uncharacterized protein</fullName>
    </submittedName>
</protein>
<evidence type="ECO:0000313" key="2">
    <source>
        <dbReference type="Proteomes" id="UP001054837"/>
    </source>
</evidence>
<keyword evidence="2" id="KW-1185">Reference proteome</keyword>
<proteinExistence type="predicted"/>
<dbReference type="Proteomes" id="UP001054837">
    <property type="component" value="Unassembled WGS sequence"/>
</dbReference>
<name>A0AAV4SD78_9ARAC</name>
<evidence type="ECO:0000313" key="1">
    <source>
        <dbReference type="EMBL" id="GIY30342.1"/>
    </source>
</evidence>
<dbReference type="EMBL" id="BPLQ01007478">
    <property type="protein sequence ID" value="GIY30342.1"/>
    <property type="molecule type" value="Genomic_DNA"/>
</dbReference>
<comment type="caution">
    <text evidence="1">The sequence shown here is derived from an EMBL/GenBank/DDBJ whole genome shotgun (WGS) entry which is preliminary data.</text>
</comment>
<dbReference type="AlphaFoldDB" id="A0AAV4SD78"/>
<reference evidence="1 2" key="1">
    <citation type="submission" date="2021-06" db="EMBL/GenBank/DDBJ databases">
        <title>Caerostris darwini draft genome.</title>
        <authorList>
            <person name="Kono N."/>
            <person name="Arakawa K."/>
        </authorList>
    </citation>
    <scope>NUCLEOTIDE SEQUENCE [LARGE SCALE GENOMIC DNA]</scope>
</reference>